<evidence type="ECO:0000313" key="3">
    <source>
        <dbReference type="EMBL" id="ARU59369.1"/>
    </source>
</evidence>
<keyword evidence="1" id="KW-0479">Metal-binding</keyword>
<dbReference type="KEGG" id="ome:OLMES_5389"/>
<evidence type="ECO:0000256" key="1">
    <source>
        <dbReference type="ARBA" id="ARBA00022723"/>
    </source>
</evidence>
<dbReference type="PANTHER" id="PTHR28657">
    <property type="entry name" value="INDOLEAMINE 2,3-DIOXYGENASE"/>
    <property type="match status" value="1"/>
</dbReference>
<keyword evidence="3" id="KW-0223">Dioxygenase</keyword>
<name>A0A1Y0IGV1_9GAMM</name>
<dbReference type="GO" id="GO:0046872">
    <property type="term" value="F:metal ion binding"/>
    <property type="evidence" value="ECO:0007669"/>
    <property type="project" value="UniProtKB-KW"/>
</dbReference>
<dbReference type="PANTHER" id="PTHR28657:SF5">
    <property type="entry name" value="INDOLEAMINE 2,3-DIOXYGENASE"/>
    <property type="match status" value="1"/>
</dbReference>
<dbReference type="RefSeq" id="WP_087464694.1">
    <property type="nucleotide sequence ID" value="NZ_CP021425.1"/>
</dbReference>
<protein>
    <submittedName>
        <fullName evidence="3">Indoleamine 2,3-dioxygenase</fullName>
    </submittedName>
</protein>
<dbReference type="GO" id="GO:0020037">
    <property type="term" value="F:heme binding"/>
    <property type="evidence" value="ECO:0007669"/>
    <property type="project" value="InterPro"/>
</dbReference>
<keyword evidence="4" id="KW-1185">Reference proteome</keyword>
<reference evidence="3 4" key="1">
    <citation type="submission" date="2017-05" db="EMBL/GenBank/DDBJ databases">
        <title>Genomic insights into alkan degradation activity of Oleiphilus messinensis.</title>
        <authorList>
            <person name="Kozyavkin S.A."/>
            <person name="Slesarev A.I."/>
            <person name="Golyshin P.N."/>
            <person name="Korzhenkov A."/>
            <person name="Golyshina O.N."/>
            <person name="Toshchakov S.V."/>
        </authorList>
    </citation>
    <scope>NUCLEOTIDE SEQUENCE [LARGE SCALE GENOMIC DNA]</scope>
    <source>
        <strain evidence="3 4">ME102</strain>
    </source>
</reference>
<dbReference type="OrthoDB" id="505370at2"/>
<evidence type="ECO:0000256" key="2">
    <source>
        <dbReference type="ARBA" id="ARBA00023004"/>
    </source>
</evidence>
<dbReference type="Pfam" id="PF01231">
    <property type="entry name" value="IDO"/>
    <property type="match status" value="1"/>
</dbReference>
<dbReference type="InterPro" id="IPR000898">
    <property type="entry name" value="Indolamine_dOase"/>
</dbReference>
<dbReference type="SUPFAM" id="SSF140959">
    <property type="entry name" value="Indolic compounds 2,3-dioxygenase-like"/>
    <property type="match status" value="1"/>
</dbReference>
<dbReference type="GO" id="GO:0019441">
    <property type="term" value="P:L-tryptophan catabolic process to kynurenine"/>
    <property type="evidence" value="ECO:0007669"/>
    <property type="project" value="InterPro"/>
</dbReference>
<dbReference type="AlphaFoldDB" id="A0A1Y0IGV1"/>
<dbReference type="EMBL" id="CP021425">
    <property type="protein sequence ID" value="ARU59369.1"/>
    <property type="molecule type" value="Genomic_DNA"/>
</dbReference>
<keyword evidence="3" id="KW-0560">Oxidoreductase</keyword>
<accession>A0A1Y0IGV1</accession>
<dbReference type="Gene3D" id="1.20.58.480">
    <property type="match status" value="1"/>
</dbReference>
<evidence type="ECO:0000313" key="4">
    <source>
        <dbReference type="Proteomes" id="UP000196027"/>
    </source>
</evidence>
<organism evidence="3 4">
    <name type="scientific">Oleiphilus messinensis</name>
    <dbReference type="NCBI Taxonomy" id="141451"/>
    <lineage>
        <taxon>Bacteria</taxon>
        <taxon>Pseudomonadati</taxon>
        <taxon>Pseudomonadota</taxon>
        <taxon>Gammaproteobacteria</taxon>
        <taxon>Oceanospirillales</taxon>
        <taxon>Oleiphilaceae</taxon>
        <taxon>Oleiphilus</taxon>
    </lineage>
</organism>
<gene>
    <name evidence="3" type="ORF">OLMES_5389</name>
</gene>
<proteinExistence type="predicted"/>
<keyword evidence="2" id="KW-0408">Iron</keyword>
<dbReference type="Proteomes" id="UP000196027">
    <property type="component" value="Chromosome"/>
</dbReference>
<dbReference type="GO" id="GO:0051213">
    <property type="term" value="F:dioxygenase activity"/>
    <property type="evidence" value="ECO:0007669"/>
    <property type="project" value="UniProtKB-KW"/>
</dbReference>
<dbReference type="InterPro" id="IPR037217">
    <property type="entry name" value="Trp/Indoleamine_2_3_dOase-like"/>
</dbReference>
<sequence>MLDDLAQRGFLPRQDPATDFQRHSELHALDQLGRDLPSLLLENDFRQFACALTLPHWPEHTVTEASLPELRLYYVRLGFLASAYINQVGQAQAKILPKNIAVPLVAACKLLKRPPILSYDGYALYNWKRFNINKPIALGNIDTIQNFVHLYDEHWFILVHVEIEAKAALLLSAIEHFIAHDNSDIDSTLNAILSAMEDMVSTLKRIPERMSPDLYFSHFRPYIRFFEHVEYEGTDIGTIDFRGETGAQSSIIPVLVSFLKIPHEATELTDHLRDMRRYMPISHVTFLEQVEKTTDIRLRCDKTLYNNTLEAIAQFREIHYQWAIEYIDKHVADPRGTGGTPYMRWLKQLIDETRGFKIQ</sequence>